<dbReference type="Gene3D" id="1.20.5.1300">
    <property type="match status" value="1"/>
</dbReference>
<dbReference type="GO" id="GO:0000105">
    <property type="term" value="P:L-histidine biosynthetic process"/>
    <property type="evidence" value="ECO:0007669"/>
    <property type="project" value="InterPro"/>
</dbReference>
<dbReference type="PRINTS" id="PR00083">
    <property type="entry name" value="HOLDHDRGNASE"/>
</dbReference>
<gene>
    <name evidence="6" type="ORF">UFOPK4354_01164</name>
</gene>
<dbReference type="AlphaFoldDB" id="A0A6J7UKY0"/>
<dbReference type="SUPFAM" id="SSF53720">
    <property type="entry name" value="ALDH-like"/>
    <property type="match status" value="1"/>
</dbReference>
<keyword evidence="5" id="KW-0560">Oxidoreductase</keyword>
<dbReference type="PIRSF" id="PIRSF000099">
    <property type="entry name" value="Histidinol_dh"/>
    <property type="match status" value="1"/>
</dbReference>
<dbReference type="InterPro" id="IPR012131">
    <property type="entry name" value="Hstdl_DH"/>
</dbReference>
<accession>A0A6J7UKY0</accession>
<dbReference type="Pfam" id="PF00815">
    <property type="entry name" value="Histidinol_dh"/>
    <property type="match status" value="1"/>
</dbReference>
<dbReference type="FunFam" id="3.40.50.1980:FF:000001">
    <property type="entry name" value="Histidinol dehydrogenase"/>
    <property type="match status" value="1"/>
</dbReference>
<dbReference type="InterPro" id="IPR022695">
    <property type="entry name" value="Histidinol_DH_monofunct"/>
</dbReference>
<sequence>MTTLILMLNLLDLRGVTDFTGRLPRPSVDEEGPVEVVRGILSEVQSRGDQALREFTSRFDGVELSDLRVSAEEMQSALLSLAPELRKALELARDRIADHHRSQLQEPVDHGGDGVHIRSYRTPVERAGCYVPGGRAAYPSTLLMTAVPALVAGVQEVVVCVPADKATGRVAAVTLAAAALAGVTEVYAIGGAQAIAAMAYGTESIAAVDVICGPGNKYVAIAKQQVATRVGVAAAFAGPSEVVVIADETVPATFAAIDVILQAEHGPDGLAWLITWEESVAESVTSEVERLTEASPRRAEIAATLAEGGYAVLVDSPEAALQVSNLVAPEHLELLCRDAESLVPLIKNAGAVFVGPWSPASVGDYVAGPSHVLPTFGTARFASALTVDDFLKQHHIISVDESAYDPGGIAGAVEALADAEGLTAHADSIRLRDAARASGEFGSITPESSSKN</sequence>
<dbReference type="GO" id="GO:0004399">
    <property type="term" value="F:histidinol dehydrogenase activity"/>
    <property type="evidence" value="ECO:0007669"/>
    <property type="project" value="InterPro"/>
</dbReference>
<dbReference type="PANTHER" id="PTHR21256:SF2">
    <property type="entry name" value="HISTIDINE BIOSYNTHESIS TRIFUNCTIONAL PROTEIN"/>
    <property type="match status" value="1"/>
</dbReference>
<comment type="similarity">
    <text evidence="2">Belongs to the histidinol dehydrogenase family.</text>
</comment>
<evidence type="ECO:0000313" key="6">
    <source>
        <dbReference type="EMBL" id="CAB5067254.1"/>
    </source>
</evidence>
<dbReference type="EMBL" id="CAFBQW010000126">
    <property type="protein sequence ID" value="CAB5067254.1"/>
    <property type="molecule type" value="Genomic_DNA"/>
</dbReference>
<evidence type="ECO:0000256" key="1">
    <source>
        <dbReference type="ARBA" id="ARBA00001947"/>
    </source>
</evidence>
<reference evidence="6" key="1">
    <citation type="submission" date="2020-05" db="EMBL/GenBank/DDBJ databases">
        <authorList>
            <person name="Chiriac C."/>
            <person name="Salcher M."/>
            <person name="Ghai R."/>
            <person name="Kavagutti S V."/>
        </authorList>
    </citation>
    <scope>NUCLEOTIDE SEQUENCE</scope>
</reference>
<proteinExistence type="inferred from homology"/>
<dbReference type="InterPro" id="IPR016161">
    <property type="entry name" value="Ald_DH/histidinol_DH"/>
</dbReference>
<evidence type="ECO:0000256" key="3">
    <source>
        <dbReference type="ARBA" id="ARBA00022723"/>
    </source>
</evidence>
<dbReference type="CDD" id="cd06572">
    <property type="entry name" value="Histidinol_dh"/>
    <property type="match status" value="1"/>
</dbReference>
<evidence type="ECO:0000256" key="5">
    <source>
        <dbReference type="ARBA" id="ARBA00023002"/>
    </source>
</evidence>
<dbReference type="NCBIfam" id="TIGR00069">
    <property type="entry name" value="hisD"/>
    <property type="match status" value="1"/>
</dbReference>
<evidence type="ECO:0000256" key="4">
    <source>
        <dbReference type="ARBA" id="ARBA00022833"/>
    </source>
</evidence>
<dbReference type="Gene3D" id="3.40.50.1980">
    <property type="entry name" value="Nitrogenase molybdenum iron protein domain"/>
    <property type="match status" value="2"/>
</dbReference>
<protein>
    <submittedName>
        <fullName evidence="6">Unannotated protein</fullName>
    </submittedName>
</protein>
<dbReference type="GO" id="GO:0051287">
    <property type="term" value="F:NAD binding"/>
    <property type="evidence" value="ECO:0007669"/>
    <property type="project" value="InterPro"/>
</dbReference>
<dbReference type="GO" id="GO:0046872">
    <property type="term" value="F:metal ion binding"/>
    <property type="evidence" value="ECO:0007669"/>
    <property type="project" value="UniProtKB-KW"/>
</dbReference>
<dbReference type="PANTHER" id="PTHR21256">
    <property type="entry name" value="HISTIDINOL DEHYDROGENASE HDH"/>
    <property type="match status" value="1"/>
</dbReference>
<dbReference type="FunFam" id="3.40.50.1980:FF:000026">
    <property type="entry name" value="Histidinol dehydrogenase"/>
    <property type="match status" value="1"/>
</dbReference>
<keyword evidence="4" id="KW-0862">Zinc</keyword>
<evidence type="ECO:0000256" key="2">
    <source>
        <dbReference type="ARBA" id="ARBA00010178"/>
    </source>
</evidence>
<name>A0A6J7UKY0_9ZZZZ</name>
<organism evidence="6">
    <name type="scientific">freshwater metagenome</name>
    <dbReference type="NCBI Taxonomy" id="449393"/>
    <lineage>
        <taxon>unclassified sequences</taxon>
        <taxon>metagenomes</taxon>
        <taxon>ecological metagenomes</taxon>
    </lineage>
</organism>
<dbReference type="GO" id="GO:0005829">
    <property type="term" value="C:cytosol"/>
    <property type="evidence" value="ECO:0007669"/>
    <property type="project" value="TreeGrafter"/>
</dbReference>
<comment type="cofactor">
    <cofactor evidence="1">
        <name>Zn(2+)</name>
        <dbReference type="ChEBI" id="CHEBI:29105"/>
    </cofactor>
</comment>
<dbReference type="HAMAP" id="MF_01024">
    <property type="entry name" value="HisD"/>
    <property type="match status" value="1"/>
</dbReference>
<keyword evidence="3" id="KW-0479">Metal-binding</keyword>